<gene>
    <name evidence="1" type="ORF">FRY97_11390</name>
</gene>
<dbReference type="Proteomes" id="UP000321580">
    <property type="component" value="Unassembled WGS sequence"/>
</dbReference>
<sequence>MPLNFTPDRKEYHLESLLYFSKITFDREHILKASSQDIQQKLNEYAAEGWRLASTDVEDFGEGMYFYLYFERDKQ</sequence>
<evidence type="ECO:0000313" key="2">
    <source>
        <dbReference type="Proteomes" id="UP000321580"/>
    </source>
</evidence>
<protein>
    <submittedName>
        <fullName evidence="1">DUF4177 domain-containing protein</fullName>
    </submittedName>
</protein>
<reference evidence="1 2" key="1">
    <citation type="submission" date="2019-08" db="EMBL/GenBank/DDBJ databases">
        <title>Genome of Phaeodactylibacter luteus.</title>
        <authorList>
            <person name="Bowman J.P."/>
        </authorList>
    </citation>
    <scope>NUCLEOTIDE SEQUENCE [LARGE SCALE GENOMIC DNA]</scope>
    <source>
        <strain evidence="1 2">KCTC 42180</strain>
    </source>
</reference>
<name>A0A5C6RM03_9BACT</name>
<dbReference type="EMBL" id="VOOR01000021">
    <property type="protein sequence ID" value="TXB62939.1"/>
    <property type="molecule type" value="Genomic_DNA"/>
</dbReference>
<comment type="caution">
    <text evidence="1">The sequence shown here is derived from an EMBL/GenBank/DDBJ whole genome shotgun (WGS) entry which is preliminary data.</text>
</comment>
<keyword evidence="2" id="KW-1185">Reference proteome</keyword>
<dbReference type="OrthoDB" id="1163786at2"/>
<dbReference type="AlphaFoldDB" id="A0A5C6RM03"/>
<proteinExistence type="predicted"/>
<organism evidence="1 2">
    <name type="scientific">Phaeodactylibacter luteus</name>
    <dbReference type="NCBI Taxonomy" id="1564516"/>
    <lineage>
        <taxon>Bacteria</taxon>
        <taxon>Pseudomonadati</taxon>
        <taxon>Bacteroidota</taxon>
        <taxon>Saprospiria</taxon>
        <taxon>Saprospirales</taxon>
        <taxon>Haliscomenobacteraceae</taxon>
        <taxon>Phaeodactylibacter</taxon>
    </lineage>
</organism>
<accession>A0A5C6RM03</accession>
<evidence type="ECO:0000313" key="1">
    <source>
        <dbReference type="EMBL" id="TXB62939.1"/>
    </source>
</evidence>